<dbReference type="Pfam" id="PF00270">
    <property type="entry name" value="DEAD"/>
    <property type="match status" value="1"/>
</dbReference>
<keyword evidence="6" id="KW-0547">Nucleotide-binding</keyword>
<feature type="domain" description="Helicase ATP-binding" evidence="15">
    <location>
        <begin position="216"/>
        <end position="402"/>
    </location>
</feature>
<evidence type="ECO:0000256" key="5">
    <source>
        <dbReference type="ARBA" id="ARBA00022517"/>
    </source>
</evidence>
<feature type="region of interest" description="Disordered" evidence="14">
    <location>
        <begin position="925"/>
        <end position="987"/>
    </location>
</feature>
<dbReference type="InterPro" id="IPR014014">
    <property type="entry name" value="RNA_helicase_DEAD_Q_motif"/>
</dbReference>
<dbReference type="PROSITE" id="PS51192">
    <property type="entry name" value="HELICASE_ATP_BIND_1"/>
    <property type="match status" value="1"/>
</dbReference>
<comment type="catalytic activity">
    <reaction evidence="12">
        <text>ATP + H2O = ADP + phosphate + H(+)</text>
        <dbReference type="Rhea" id="RHEA:13065"/>
        <dbReference type="ChEBI" id="CHEBI:15377"/>
        <dbReference type="ChEBI" id="CHEBI:15378"/>
        <dbReference type="ChEBI" id="CHEBI:30616"/>
        <dbReference type="ChEBI" id="CHEBI:43474"/>
        <dbReference type="ChEBI" id="CHEBI:456216"/>
        <dbReference type="EC" id="3.6.4.13"/>
    </reaction>
</comment>
<evidence type="ECO:0000256" key="13">
    <source>
        <dbReference type="PROSITE-ProRule" id="PRU00552"/>
    </source>
</evidence>
<evidence type="ECO:0000256" key="4">
    <source>
        <dbReference type="ARBA" id="ARBA00012552"/>
    </source>
</evidence>
<keyword evidence="7" id="KW-0378">Hydrolase</keyword>
<feature type="compositionally biased region" description="Acidic residues" evidence="14">
    <location>
        <begin position="895"/>
        <end position="905"/>
    </location>
</feature>
<comment type="similarity">
    <text evidence="3">Belongs to the DEAD box helicase family. DDX54/DBP10 subfamily.</text>
</comment>
<dbReference type="GO" id="GO:0016887">
    <property type="term" value="F:ATP hydrolysis activity"/>
    <property type="evidence" value="ECO:0007669"/>
    <property type="project" value="RHEA"/>
</dbReference>
<dbReference type="EMBL" id="HG529562">
    <property type="protein sequence ID" value="CDI52983.1"/>
    <property type="molecule type" value="Genomic_DNA"/>
</dbReference>
<dbReference type="GO" id="GO:0003724">
    <property type="term" value="F:RNA helicase activity"/>
    <property type="evidence" value="ECO:0007669"/>
    <property type="project" value="UniProtKB-EC"/>
</dbReference>
<feature type="compositionally biased region" description="Gly residues" evidence="14">
    <location>
        <begin position="1198"/>
        <end position="1220"/>
    </location>
</feature>
<dbReference type="SUPFAM" id="SSF52540">
    <property type="entry name" value="P-loop containing nucleoside triphosphate hydrolases"/>
    <property type="match status" value="2"/>
</dbReference>
<dbReference type="PANTHER" id="PTHR47959">
    <property type="entry name" value="ATP-DEPENDENT RNA HELICASE RHLE-RELATED"/>
    <property type="match status" value="1"/>
</dbReference>
<dbReference type="AlphaFoldDB" id="A0A077R2J6"/>
<evidence type="ECO:0000256" key="8">
    <source>
        <dbReference type="ARBA" id="ARBA00022806"/>
    </source>
</evidence>
<feature type="compositionally biased region" description="Acidic residues" evidence="14">
    <location>
        <begin position="91"/>
        <end position="100"/>
    </location>
</feature>
<dbReference type="InterPro" id="IPR011545">
    <property type="entry name" value="DEAD/DEAH_box_helicase_dom"/>
</dbReference>
<organism evidence="18">
    <name type="scientific">Melanopsichium pennsylvanicum 4</name>
    <dbReference type="NCBI Taxonomy" id="1398559"/>
    <lineage>
        <taxon>Eukaryota</taxon>
        <taxon>Fungi</taxon>
        <taxon>Dikarya</taxon>
        <taxon>Basidiomycota</taxon>
        <taxon>Ustilaginomycotina</taxon>
        <taxon>Ustilaginomycetes</taxon>
        <taxon>Ustilaginales</taxon>
        <taxon>Ustilaginaceae</taxon>
        <taxon>Melanopsichium</taxon>
    </lineage>
</organism>
<accession>A0A077R2J6</accession>
<dbReference type="CDD" id="cd17959">
    <property type="entry name" value="DEADc_DDX54"/>
    <property type="match status" value="1"/>
</dbReference>
<dbReference type="SMART" id="SM01123">
    <property type="entry name" value="DBP10CT"/>
    <property type="match status" value="1"/>
</dbReference>
<evidence type="ECO:0000256" key="9">
    <source>
        <dbReference type="ARBA" id="ARBA00022840"/>
    </source>
</evidence>
<feature type="compositionally biased region" description="Low complexity" evidence="14">
    <location>
        <begin position="62"/>
        <end position="80"/>
    </location>
</feature>
<dbReference type="CDD" id="cd18787">
    <property type="entry name" value="SF2_C_DEAD"/>
    <property type="match status" value="1"/>
</dbReference>
<dbReference type="InterPro" id="IPR033517">
    <property type="entry name" value="DDX54/DBP10_DEAD-box_helicase"/>
</dbReference>
<dbReference type="PANTHER" id="PTHR47959:SF8">
    <property type="entry name" value="RNA HELICASE"/>
    <property type="match status" value="1"/>
</dbReference>
<feature type="compositionally biased region" description="Basic and acidic residues" evidence="14">
    <location>
        <begin position="1160"/>
        <end position="1177"/>
    </location>
</feature>
<evidence type="ECO:0000313" key="18">
    <source>
        <dbReference type="EMBL" id="CDI52983.1"/>
    </source>
</evidence>
<evidence type="ECO:0000256" key="3">
    <source>
        <dbReference type="ARBA" id="ARBA00010379"/>
    </source>
</evidence>
<feature type="region of interest" description="Disordered" evidence="14">
    <location>
        <begin position="1090"/>
        <end position="1220"/>
    </location>
</feature>
<evidence type="ECO:0000259" key="17">
    <source>
        <dbReference type="PROSITE" id="PS51195"/>
    </source>
</evidence>
<comment type="subcellular location">
    <subcellularLocation>
        <location evidence="2">Nucleus</location>
    </subcellularLocation>
</comment>
<dbReference type="EC" id="3.6.4.13" evidence="4"/>
<dbReference type="PROSITE" id="PS00039">
    <property type="entry name" value="DEAD_ATP_HELICASE"/>
    <property type="match status" value="1"/>
</dbReference>
<feature type="compositionally biased region" description="Low complexity" evidence="14">
    <location>
        <begin position="952"/>
        <end position="977"/>
    </location>
</feature>
<dbReference type="SMART" id="SM00490">
    <property type="entry name" value="HELICc"/>
    <property type="match status" value="1"/>
</dbReference>
<name>A0A077R2J6_9BASI</name>
<evidence type="ECO:0000256" key="6">
    <source>
        <dbReference type="ARBA" id="ARBA00022741"/>
    </source>
</evidence>
<dbReference type="InterPro" id="IPR012541">
    <property type="entry name" value="DBP10_C"/>
</dbReference>
<feature type="compositionally biased region" description="Basic and acidic residues" evidence="14">
    <location>
        <begin position="1185"/>
        <end position="1195"/>
    </location>
</feature>
<evidence type="ECO:0000256" key="1">
    <source>
        <dbReference type="ARBA" id="ARBA00003706"/>
    </source>
</evidence>
<dbReference type="InterPro" id="IPR050079">
    <property type="entry name" value="DEAD_box_RNA_helicase"/>
</dbReference>
<evidence type="ECO:0000256" key="7">
    <source>
        <dbReference type="ARBA" id="ARBA00022801"/>
    </source>
</evidence>
<dbReference type="InterPro" id="IPR014001">
    <property type="entry name" value="Helicase_ATP-bd"/>
</dbReference>
<evidence type="ECO:0000256" key="2">
    <source>
        <dbReference type="ARBA" id="ARBA00004123"/>
    </source>
</evidence>
<dbReference type="GO" id="GO:0003723">
    <property type="term" value="F:RNA binding"/>
    <property type="evidence" value="ECO:0007669"/>
    <property type="project" value="UniProtKB-KW"/>
</dbReference>
<protein>
    <recommendedName>
        <fullName evidence="4">RNA helicase</fullName>
        <ecNumber evidence="4">3.6.4.13</ecNumber>
    </recommendedName>
</protein>
<feature type="domain" description="DEAD-box RNA helicase Q" evidence="17">
    <location>
        <begin position="183"/>
        <end position="211"/>
    </location>
</feature>
<evidence type="ECO:0000256" key="12">
    <source>
        <dbReference type="ARBA" id="ARBA00047984"/>
    </source>
</evidence>
<feature type="region of interest" description="Disordered" evidence="14">
    <location>
        <begin position="1"/>
        <end position="38"/>
    </location>
</feature>
<keyword evidence="10" id="KW-0694">RNA-binding</keyword>
<feature type="compositionally biased region" description="Acidic residues" evidence="14">
    <location>
        <begin position="941"/>
        <end position="951"/>
    </location>
</feature>
<feature type="compositionally biased region" description="Pro residues" evidence="14">
    <location>
        <begin position="1"/>
        <end position="12"/>
    </location>
</feature>
<sequence>MRCRPTPTPGKPVPHSHRHSSWSPSGIPPLSSALPTAASERDVMAETIDFLAFDGDDEIVSRPARTTRKSATASSSTSKLQSKRSHKDTNNDSDDNDDEFDITSSLVATETPAPALNKSQSASQKAYAARTAAKVDEHEDDARFIASIMQQANVRAGAEIAKKALAGKKGMNKLGSGVVTGGGSFQSMGLHPSLLRSLLIRGFTTPTPIQRQAIPAIMAQPPRDVVGMARTGSGKTLAYLIPLINRLNGRHSRTFGIKSLILCPSRELAVQILRVGKEIARGWKADPGEGQDRRGEAIRWAMIVGGESLDEQFAIMSNNPDIVIATPGRMLHLTVEMNLDLKSVEYVVFDEADRLFEMGFAEQLEEMLLRLPPTRQTLLFSATLPKKLVEFAKAGLQANPKLVRLDADSKISADLRMAFFSVKPSEKEAALLLLLRDVIGVPLGEQAEPDYDEEAQFNQDNSNDEGDGVPRRGFGNRKFDFKGKPSKFGGKGKFLKRKRSGPAGGALELLPHQTIIFCATRHHVEYLLLLLTTTGYACSHIYSSLDQATRGIQMSRFRRGQTSLLIVTDVAARGIDLPVLEHVVNFDFPPQPRTFVHRVGRTARAGRNGWAWSMCTNAELPYLCDLQLFLARPLISSHTAIASFADGKNVEFADPLGLHDSLVLGTFPREAMDLETEFISSSLTNTSSSTAHDFPALRAVAERAQQKYEKSISKASQESHRRAKEMIKLGSIEQINIRTAAGVEGEVPEWTLAGSPLEETAVHDVIKRPSVYGLAGAKMAEAVKAVLGAAAEKKGTDGKAAVKEAEEAAARAALLAKVNSFRPQETVFEIGIRGDATPLGALMRSRRQTMDVKTKRAEALEARRREMEGGASDDGAVVAHCTAKKTKKGAKITPEDEGAVEDTTVDLEEADEADILAAFDITSSSNKRHKPLPASTKTASDSEDAASDSETETSAPAPKRTRSSPSSSKSTKIKSAPGSYRDPNFYLSYEQSGAQAEKGYSLNNPKSNGIDSFIQQASSVSFDLAGDDATIGTQSQRPNVTRWDTKKKKFIQGTVGADNKKMIKTESGVRLPASFRSGRFEDWKREKRVDIPKTGEIESASSSSRFGNSIGGGNRDEGRGGTLMGLSKYRHNSFTPSKADKAMAAQTLGKGRPGQAKRQAARDEVKSARQIQKERELKQKRREKNARPSKKDGKSKGRGGGGAGRGGRGGARGGARGGRR</sequence>
<dbReference type="GO" id="GO:0042254">
    <property type="term" value="P:ribosome biogenesis"/>
    <property type="evidence" value="ECO:0007669"/>
    <property type="project" value="UniProtKB-KW"/>
</dbReference>
<dbReference type="PROSITE" id="PS51194">
    <property type="entry name" value="HELICASE_CTER"/>
    <property type="match status" value="1"/>
</dbReference>
<keyword evidence="8 18" id="KW-0347">Helicase</keyword>
<dbReference type="Gene3D" id="3.40.50.300">
    <property type="entry name" value="P-loop containing nucleotide triphosphate hydrolases"/>
    <property type="match status" value="2"/>
</dbReference>
<keyword evidence="9" id="KW-0067">ATP-binding</keyword>
<dbReference type="PROSITE" id="PS51195">
    <property type="entry name" value="Q_MOTIF"/>
    <property type="match status" value="1"/>
</dbReference>
<dbReference type="SMART" id="SM00487">
    <property type="entry name" value="DEXDc"/>
    <property type="match status" value="1"/>
</dbReference>
<comment type="function">
    <text evidence="1">ATP-binding RNA helicase involved in the biogenesis of 60S ribosomal subunits and is required for the normal formation of 25S and 5.8S rRNAs.</text>
</comment>
<feature type="region of interest" description="Disordered" evidence="14">
    <location>
        <begin position="62"/>
        <end position="100"/>
    </location>
</feature>
<dbReference type="GO" id="GO:0005524">
    <property type="term" value="F:ATP binding"/>
    <property type="evidence" value="ECO:0007669"/>
    <property type="project" value="UniProtKB-KW"/>
</dbReference>
<dbReference type="Pfam" id="PF08147">
    <property type="entry name" value="DBP10CT"/>
    <property type="match status" value="1"/>
</dbReference>
<evidence type="ECO:0000256" key="10">
    <source>
        <dbReference type="ARBA" id="ARBA00022884"/>
    </source>
</evidence>
<dbReference type="Pfam" id="PF00271">
    <property type="entry name" value="Helicase_C"/>
    <property type="match status" value="1"/>
</dbReference>
<reference evidence="18" key="1">
    <citation type="journal article" date="2014" name="Genome Biol. Evol.">
        <title>Gene Loss Rather Than Gene Gain Is Associated with a Host Jump from Monocots to Dicots in the Smut Fungus Melanopsichium pennsylvanicum.</title>
        <authorList>
            <person name="Sharma R."/>
            <person name="Mishra B."/>
            <person name="Runge F."/>
            <person name="Thines M."/>
        </authorList>
    </citation>
    <scope>NUCLEOTIDE SEQUENCE</scope>
    <source>
        <strain evidence="18">4</strain>
    </source>
</reference>
<dbReference type="InterPro" id="IPR000629">
    <property type="entry name" value="RNA-helicase_DEAD-box_CS"/>
</dbReference>
<evidence type="ECO:0000256" key="11">
    <source>
        <dbReference type="ARBA" id="ARBA00023242"/>
    </source>
</evidence>
<dbReference type="InterPro" id="IPR001650">
    <property type="entry name" value="Helicase_C-like"/>
</dbReference>
<dbReference type="GO" id="GO:0010467">
    <property type="term" value="P:gene expression"/>
    <property type="evidence" value="ECO:0007669"/>
    <property type="project" value="UniProtKB-ARBA"/>
</dbReference>
<feature type="region of interest" description="Disordered" evidence="14">
    <location>
        <begin position="456"/>
        <end position="478"/>
    </location>
</feature>
<keyword evidence="11" id="KW-0539">Nucleus</keyword>
<proteinExistence type="inferred from homology"/>
<keyword evidence="5" id="KW-0690">Ribosome biogenesis</keyword>
<feature type="region of interest" description="Disordered" evidence="14">
    <location>
        <begin position="884"/>
        <end position="905"/>
    </location>
</feature>
<feature type="short sequence motif" description="Q motif" evidence="13">
    <location>
        <begin position="183"/>
        <end position="211"/>
    </location>
</feature>
<evidence type="ECO:0000256" key="14">
    <source>
        <dbReference type="SAM" id="MobiDB-lite"/>
    </source>
</evidence>
<dbReference type="InterPro" id="IPR027417">
    <property type="entry name" value="P-loop_NTPase"/>
</dbReference>
<dbReference type="GO" id="GO:0005829">
    <property type="term" value="C:cytosol"/>
    <property type="evidence" value="ECO:0007669"/>
    <property type="project" value="TreeGrafter"/>
</dbReference>
<evidence type="ECO:0000259" key="15">
    <source>
        <dbReference type="PROSITE" id="PS51192"/>
    </source>
</evidence>
<evidence type="ECO:0000259" key="16">
    <source>
        <dbReference type="PROSITE" id="PS51194"/>
    </source>
</evidence>
<dbReference type="GO" id="GO:0005730">
    <property type="term" value="C:nucleolus"/>
    <property type="evidence" value="ECO:0007669"/>
    <property type="project" value="UniProtKB-SubCell"/>
</dbReference>
<feature type="domain" description="Helicase C-terminal" evidence="16">
    <location>
        <begin position="502"/>
        <end position="645"/>
    </location>
</feature>